<dbReference type="InParanoid" id="A0A1Z5KG47"/>
<feature type="region of interest" description="Disordered" evidence="5">
    <location>
        <begin position="934"/>
        <end position="984"/>
    </location>
</feature>
<proteinExistence type="predicted"/>
<dbReference type="InterPro" id="IPR014743">
    <property type="entry name" value="Cl-channel_core"/>
</dbReference>
<dbReference type="Gene3D" id="1.10.3080.10">
    <property type="entry name" value="Clc chloride channel"/>
    <property type="match status" value="2"/>
</dbReference>
<feature type="transmembrane region" description="Helical" evidence="6">
    <location>
        <begin position="659"/>
        <end position="683"/>
    </location>
</feature>
<evidence type="ECO:0008006" key="9">
    <source>
        <dbReference type="Google" id="ProtNLM"/>
    </source>
</evidence>
<feature type="transmembrane region" description="Helical" evidence="6">
    <location>
        <begin position="776"/>
        <end position="796"/>
    </location>
</feature>
<evidence type="ECO:0000256" key="5">
    <source>
        <dbReference type="SAM" id="MobiDB-lite"/>
    </source>
</evidence>
<feature type="transmembrane region" description="Helical" evidence="6">
    <location>
        <begin position="737"/>
        <end position="756"/>
    </location>
</feature>
<evidence type="ECO:0000256" key="3">
    <source>
        <dbReference type="ARBA" id="ARBA00022989"/>
    </source>
</evidence>
<feature type="compositionally biased region" description="Acidic residues" evidence="5">
    <location>
        <begin position="181"/>
        <end position="207"/>
    </location>
</feature>
<dbReference type="GO" id="GO:0016020">
    <property type="term" value="C:membrane"/>
    <property type="evidence" value="ECO:0007669"/>
    <property type="project" value="UniProtKB-SubCell"/>
</dbReference>
<feature type="compositionally biased region" description="Polar residues" evidence="5">
    <location>
        <begin position="1051"/>
        <end position="1061"/>
    </location>
</feature>
<feature type="region of interest" description="Disordered" evidence="5">
    <location>
        <begin position="897"/>
        <end position="916"/>
    </location>
</feature>
<feature type="transmembrane region" description="Helical" evidence="6">
    <location>
        <begin position="418"/>
        <end position="440"/>
    </location>
</feature>
<dbReference type="EMBL" id="BDSP01000222">
    <property type="protein sequence ID" value="GAX25176.1"/>
    <property type="molecule type" value="Genomic_DNA"/>
</dbReference>
<feature type="transmembrane region" description="Helical" evidence="6">
    <location>
        <begin position="712"/>
        <end position="730"/>
    </location>
</feature>
<feature type="compositionally biased region" description="Basic residues" evidence="5">
    <location>
        <begin position="44"/>
        <end position="55"/>
    </location>
</feature>
<feature type="region of interest" description="Disordered" evidence="5">
    <location>
        <begin position="999"/>
        <end position="1091"/>
    </location>
</feature>
<reference evidence="7 8" key="1">
    <citation type="journal article" date="2015" name="Plant Cell">
        <title>Oil accumulation by the oleaginous diatom Fistulifera solaris as revealed by the genome and transcriptome.</title>
        <authorList>
            <person name="Tanaka T."/>
            <person name="Maeda Y."/>
            <person name="Veluchamy A."/>
            <person name="Tanaka M."/>
            <person name="Abida H."/>
            <person name="Marechal E."/>
            <person name="Bowler C."/>
            <person name="Muto M."/>
            <person name="Sunaga Y."/>
            <person name="Tanaka M."/>
            <person name="Yoshino T."/>
            <person name="Taniguchi T."/>
            <person name="Fukuda Y."/>
            <person name="Nemoto M."/>
            <person name="Matsumoto M."/>
            <person name="Wong P.S."/>
            <person name="Aburatani S."/>
            <person name="Fujibuchi W."/>
        </authorList>
    </citation>
    <scope>NUCLEOTIDE SEQUENCE [LARGE SCALE GENOMIC DNA]</scope>
    <source>
        <strain evidence="7 8">JPCC DA0580</strain>
    </source>
</reference>
<feature type="compositionally biased region" description="Basic and acidic residues" evidence="5">
    <location>
        <begin position="898"/>
        <end position="914"/>
    </location>
</feature>
<evidence type="ECO:0000256" key="2">
    <source>
        <dbReference type="ARBA" id="ARBA00022692"/>
    </source>
</evidence>
<feature type="compositionally biased region" description="Basic and acidic residues" evidence="5">
    <location>
        <begin position="8"/>
        <end position="22"/>
    </location>
</feature>
<evidence type="ECO:0000313" key="7">
    <source>
        <dbReference type="EMBL" id="GAX25176.1"/>
    </source>
</evidence>
<feature type="transmembrane region" description="Helical" evidence="6">
    <location>
        <begin position="389"/>
        <end position="406"/>
    </location>
</feature>
<evidence type="ECO:0000313" key="8">
    <source>
        <dbReference type="Proteomes" id="UP000198406"/>
    </source>
</evidence>
<feature type="compositionally biased region" description="Basic and acidic residues" evidence="5">
    <location>
        <begin position="70"/>
        <end position="79"/>
    </location>
</feature>
<dbReference type="PANTHER" id="PTHR43427">
    <property type="entry name" value="CHLORIDE CHANNEL PROTEIN CLC-E"/>
    <property type="match status" value="1"/>
</dbReference>
<dbReference type="PANTHER" id="PTHR43427:SF12">
    <property type="entry name" value="CHLORIDE TRANSPORTER"/>
    <property type="match status" value="1"/>
</dbReference>
<feature type="region of interest" description="Disordered" evidence="5">
    <location>
        <begin position="1"/>
        <end position="61"/>
    </location>
</feature>
<evidence type="ECO:0000256" key="4">
    <source>
        <dbReference type="ARBA" id="ARBA00023136"/>
    </source>
</evidence>
<evidence type="ECO:0000256" key="6">
    <source>
        <dbReference type="SAM" id="Phobius"/>
    </source>
</evidence>
<dbReference type="CDD" id="cd00400">
    <property type="entry name" value="Voltage_gated_ClC"/>
    <property type="match status" value="1"/>
</dbReference>
<organism evidence="7 8">
    <name type="scientific">Fistulifera solaris</name>
    <name type="common">Oleaginous diatom</name>
    <dbReference type="NCBI Taxonomy" id="1519565"/>
    <lineage>
        <taxon>Eukaryota</taxon>
        <taxon>Sar</taxon>
        <taxon>Stramenopiles</taxon>
        <taxon>Ochrophyta</taxon>
        <taxon>Bacillariophyta</taxon>
        <taxon>Bacillariophyceae</taxon>
        <taxon>Bacillariophycidae</taxon>
        <taxon>Naviculales</taxon>
        <taxon>Naviculaceae</taxon>
        <taxon>Fistulifera</taxon>
    </lineage>
</organism>
<sequence>MDPPRLSYAERKRLREGLHMRQDSTGSVGHSFYATNDRITPNKEKRKNHRRRSKKTQPSVETLLDTINDSSEHSSEHAHSKSLTGKFSANHPRVSVTSLEDSLRYSTILPSMSTIEGISLEDYGLDARRSSELDIAAFSAMVLSPENPTPVAAAAAAVAAPTPLPPALRPPRPKPRRKEREEDDYDADEDEHQMEEESSSEWTEEESQSWWDFVSRRLDPTDFLMQDAKIGADGNPYFDQDEERWWSLAAAARNVFYNPLEPEFTSLQQFSWAVVIGIVMGIYVSFWKSLIEGGVEFMWKTLPAELLRLGVFTDLHGSFPLYHYMWICPAIWGGILSYIFVILPFKIPDQNEWITGVHSKGILDHRGFGALFVLSTLAMMSGLSLGPELPLVLTAGMVGSWFGLLCKQSMLQARVLNLTAASAAVGGFFGFPMAGAVFVLEIPHRMGLQYFEALSPATISSIVAVLTNRLIINNDVTGYYSYPFLSASLPSEIFTSAIVYGLYGTLVGVLYGKGALLFKGYVHEFFQTPSKQHITDVSSSKEEETPLMVSSRRKRKKRRPPTPQPTWRERVFGFGCIFIKDEKTRAGFAGFVAGALVGLVGMYLPHTMFWGEAQLQNLIDKGRTPLPIFTTGIEPTAVLTARSMCIIDPKDHGAVLQGFGIGCSLLITFAKIVVVGLSLGTGIVGGHFWGPLFCGCSAAHLFTDVSVWLSKTYGVGASLSAYPCVVILCTMGSAHVVTYRAHMAIMLILTLTISAFNPQNETEGVGVVGVSGDYSAVFPLLVVSVFVALMASRKFYFYTAQRSRGDILAVPEVLCEPGMKGRPAVIEYIDGSDDEGLDNDEGYAYMVSSAVEPTPHETVHVNIAGADYEATHVSPPPAGSPTQHDIEWGFAQTNAELSESRKRTSARENSKLEESSNLDLFSTARLDELLKEPLETDVEPPQTNHRRFHSAPSIPRDAVRGRSISPKRPPAGNRDRADSGNLRKHMLRINSYGEIHEHQPSLMDQARERSASSAADSLHRRVPSIDANETKQHQRHRRIPSSPGLPRKSSTDGSVGALSSESTKRHRRKTSNDSINSDQHKMMEETGALTLDDIEQSFDQVMAARQSDLSSSNLWTPNSLS</sequence>
<feature type="compositionally biased region" description="Basic and acidic residues" evidence="5">
    <location>
        <begin position="999"/>
        <end position="1010"/>
    </location>
</feature>
<dbReference type="OrthoDB" id="41990at2759"/>
<feature type="transmembrane region" description="Helical" evidence="6">
    <location>
        <begin position="586"/>
        <end position="606"/>
    </location>
</feature>
<feature type="compositionally biased region" description="Polar residues" evidence="5">
    <location>
        <begin position="23"/>
        <end position="39"/>
    </location>
</feature>
<dbReference type="InterPro" id="IPR050368">
    <property type="entry name" value="ClC-type_chloride_channel"/>
</dbReference>
<feature type="compositionally biased region" description="Basic residues" evidence="5">
    <location>
        <begin position="551"/>
        <end position="560"/>
    </location>
</feature>
<gene>
    <name evidence="7" type="ORF">FisN_16Hh013</name>
</gene>
<accession>A0A1Z5KG47</accession>
<keyword evidence="4 6" id="KW-0472">Membrane</keyword>
<feature type="region of interest" description="Disordered" evidence="5">
    <location>
        <begin position="536"/>
        <end position="566"/>
    </location>
</feature>
<dbReference type="InterPro" id="IPR001807">
    <property type="entry name" value="ClC"/>
</dbReference>
<keyword evidence="3 6" id="KW-1133">Transmembrane helix</keyword>
<feature type="transmembrane region" description="Helical" evidence="6">
    <location>
        <begin position="493"/>
        <end position="511"/>
    </location>
</feature>
<evidence type="ECO:0000256" key="1">
    <source>
        <dbReference type="ARBA" id="ARBA00004141"/>
    </source>
</evidence>
<keyword evidence="2 6" id="KW-0812">Transmembrane</keyword>
<comment type="subcellular location">
    <subcellularLocation>
        <location evidence="1">Membrane</location>
        <topology evidence="1">Multi-pass membrane protein</topology>
    </subcellularLocation>
</comment>
<dbReference type="Proteomes" id="UP000198406">
    <property type="component" value="Unassembled WGS sequence"/>
</dbReference>
<dbReference type="Pfam" id="PF00654">
    <property type="entry name" value="Voltage_CLC"/>
    <property type="match status" value="2"/>
</dbReference>
<dbReference type="SUPFAM" id="SSF81340">
    <property type="entry name" value="Clc chloride channel"/>
    <property type="match status" value="2"/>
</dbReference>
<keyword evidence="8" id="KW-1185">Reference proteome</keyword>
<feature type="transmembrane region" description="Helical" evidence="6">
    <location>
        <begin position="270"/>
        <end position="290"/>
    </location>
</feature>
<protein>
    <recommendedName>
        <fullName evidence="9">Chloride channel protein</fullName>
    </recommendedName>
</protein>
<dbReference type="GO" id="GO:0015108">
    <property type="term" value="F:chloride transmembrane transporter activity"/>
    <property type="evidence" value="ECO:0007669"/>
    <property type="project" value="InterPro"/>
</dbReference>
<name>A0A1Z5KG47_FISSO</name>
<feature type="region of interest" description="Disordered" evidence="5">
    <location>
        <begin position="162"/>
        <end position="207"/>
    </location>
</feature>
<comment type="caution">
    <text evidence="7">The sequence shown here is derived from an EMBL/GenBank/DDBJ whole genome shotgun (WGS) entry which is preliminary data.</text>
</comment>
<dbReference type="AlphaFoldDB" id="A0A1Z5KG47"/>
<feature type="region of interest" description="Disordered" evidence="5">
    <location>
        <begin position="69"/>
        <end position="88"/>
    </location>
</feature>
<feature type="transmembrane region" description="Helical" evidence="6">
    <location>
        <begin position="324"/>
        <end position="345"/>
    </location>
</feature>